<reference evidence="3" key="1">
    <citation type="submission" date="2017-08" db="EMBL/GenBank/DDBJ databases">
        <authorList>
            <person name="Imhoff J.F."/>
            <person name="Rahn T."/>
            <person name="Kuenzel S."/>
            <person name="Neulinger S.C."/>
        </authorList>
    </citation>
    <scope>NUCLEOTIDE SEQUENCE</scope>
    <source>
        <strain evidence="3">IM 151</strain>
    </source>
</reference>
<keyword evidence="4" id="KW-1185">Reference proteome</keyword>
<dbReference type="RefSeq" id="WP_200230225.1">
    <property type="nucleotide sequence ID" value="NZ_NRRT01000044.1"/>
</dbReference>
<evidence type="ECO:0000259" key="2">
    <source>
        <dbReference type="Pfam" id="PF09851"/>
    </source>
</evidence>
<gene>
    <name evidence="3" type="ORF">CKO43_04505</name>
</gene>
<dbReference type="InterPro" id="IPR018649">
    <property type="entry name" value="SHOCT"/>
</dbReference>
<reference evidence="3" key="2">
    <citation type="journal article" date="2020" name="Microorganisms">
        <title>Osmotic Adaptation and Compatible Solute Biosynthesis of Phototrophic Bacteria as Revealed from Genome Analyses.</title>
        <authorList>
            <person name="Imhoff J.F."/>
            <person name="Rahn T."/>
            <person name="Kunzel S."/>
            <person name="Keller A."/>
            <person name="Neulinger S.C."/>
        </authorList>
    </citation>
    <scope>NUCLEOTIDE SEQUENCE</scope>
    <source>
        <strain evidence="3">IM 151</strain>
    </source>
</reference>
<evidence type="ECO:0000313" key="3">
    <source>
        <dbReference type="EMBL" id="MBK1712037.1"/>
    </source>
</evidence>
<dbReference type="Pfam" id="PF09851">
    <property type="entry name" value="SHOCT"/>
    <property type="match status" value="1"/>
</dbReference>
<dbReference type="EMBL" id="NRRU01000011">
    <property type="protein sequence ID" value="MBK1712037.1"/>
    <property type="molecule type" value="Genomic_DNA"/>
</dbReference>
<accession>A0ABS1DTB7</accession>
<proteinExistence type="predicted"/>
<protein>
    <recommendedName>
        <fullName evidence="2">SHOCT domain-containing protein</fullName>
    </recommendedName>
</protein>
<evidence type="ECO:0000313" key="4">
    <source>
        <dbReference type="Proteomes" id="UP001041814"/>
    </source>
</evidence>
<evidence type="ECO:0000256" key="1">
    <source>
        <dbReference type="SAM" id="SignalP"/>
    </source>
</evidence>
<feature type="signal peptide" evidence="1">
    <location>
        <begin position="1"/>
        <end position="27"/>
    </location>
</feature>
<organism evidence="3 4">
    <name type="scientific">Rubrivivax gelatinosus</name>
    <name type="common">Rhodocyclus gelatinosus</name>
    <name type="synonym">Rhodopseudomonas gelatinosa</name>
    <dbReference type="NCBI Taxonomy" id="28068"/>
    <lineage>
        <taxon>Bacteria</taxon>
        <taxon>Pseudomonadati</taxon>
        <taxon>Pseudomonadota</taxon>
        <taxon>Betaproteobacteria</taxon>
        <taxon>Burkholderiales</taxon>
        <taxon>Sphaerotilaceae</taxon>
        <taxon>Rubrivivax</taxon>
    </lineage>
</organism>
<name>A0ABS1DTB7_RUBGE</name>
<keyword evidence="1" id="KW-0732">Signal</keyword>
<comment type="caution">
    <text evidence="3">The sequence shown here is derived from an EMBL/GenBank/DDBJ whole genome shotgun (WGS) entry which is preliminary data.</text>
</comment>
<feature type="domain" description="SHOCT" evidence="2">
    <location>
        <begin position="268"/>
        <end position="290"/>
    </location>
</feature>
<feature type="chain" id="PRO_5045834206" description="SHOCT domain-containing protein" evidence="1">
    <location>
        <begin position="28"/>
        <end position="297"/>
    </location>
</feature>
<sequence>MRAFPSGAWRPVSCAAVLACAASIAFAQSPTGRAERFLPDSSAGRVVSTVYADAHDFVRIERAEPGAAPSLHPAVVSSEQLRAALSPLRNAAKDDELFSEDELKTLVPALVKALAQAEPGQDVAFAVTGRHGGFGPLVPRTVTTGRVFRSADGLQLIAGMVWAQFEGQFRATGVRIAFEPGHRAAPVDAGVRIAAPNGRNVRSDWVSVLVAPPAVAAPAVPAAVPAAPGKAGAPAAPAATAAPVAPAAVAPAPQRPRDAGFFEEQEQRLRTLKRLHDSGLITDEEYRQKRYEVLQQL</sequence>
<dbReference type="Proteomes" id="UP001041814">
    <property type="component" value="Unassembled WGS sequence"/>
</dbReference>